<evidence type="ECO:0000259" key="3">
    <source>
        <dbReference type="Pfam" id="PF00005"/>
    </source>
</evidence>
<accession>A0AAV3K2Q8</accession>
<organism evidence="4 5">
    <name type="scientific">Acinetobacter baumannii EGD-HP18</name>
    <dbReference type="NCBI Taxonomy" id="1358412"/>
    <lineage>
        <taxon>Bacteria</taxon>
        <taxon>Pseudomonadati</taxon>
        <taxon>Pseudomonadota</taxon>
        <taxon>Gammaproteobacteria</taxon>
        <taxon>Moraxellales</taxon>
        <taxon>Moraxellaceae</taxon>
        <taxon>Acinetobacter</taxon>
        <taxon>Acinetobacter calcoaceticus/baumannii complex</taxon>
    </lineage>
</organism>
<dbReference type="Gene3D" id="3.40.50.300">
    <property type="entry name" value="P-loop containing nucleotide triphosphate hydrolases"/>
    <property type="match status" value="1"/>
</dbReference>
<dbReference type="AlphaFoldDB" id="A0AAV3K2Q8"/>
<evidence type="ECO:0000313" key="4">
    <source>
        <dbReference type="EMBL" id="ERH70813.1"/>
    </source>
</evidence>
<feature type="non-terminal residue" evidence="4">
    <location>
        <position position="49"/>
    </location>
</feature>
<feature type="domain" description="ABC transporter" evidence="3">
    <location>
        <begin position="23"/>
        <end position="49"/>
    </location>
</feature>
<dbReference type="InterPro" id="IPR050166">
    <property type="entry name" value="ABC_transporter_ATP-bind"/>
</dbReference>
<dbReference type="SUPFAM" id="SSF52540">
    <property type="entry name" value="P-loop containing nucleoside triphosphate hydrolases"/>
    <property type="match status" value="1"/>
</dbReference>
<keyword evidence="2" id="KW-0813">Transport</keyword>
<dbReference type="GO" id="GO:0005524">
    <property type="term" value="F:ATP binding"/>
    <property type="evidence" value="ECO:0007669"/>
    <property type="project" value="InterPro"/>
</dbReference>
<comment type="similarity">
    <text evidence="1">Belongs to the ABC transporter superfamily.</text>
</comment>
<gene>
    <name evidence="4" type="ORF">N173_20395</name>
</gene>
<protein>
    <recommendedName>
        <fullName evidence="3">ABC transporter domain-containing protein</fullName>
    </recommendedName>
</protein>
<evidence type="ECO:0000256" key="1">
    <source>
        <dbReference type="ARBA" id="ARBA00005417"/>
    </source>
</evidence>
<dbReference type="GO" id="GO:0016887">
    <property type="term" value="F:ATP hydrolysis activity"/>
    <property type="evidence" value="ECO:0007669"/>
    <property type="project" value="InterPro"/>
</dbReference>
<dbReference type="InterPro" id="IPR027417">
    <property type="entry name" value="P-loop_NTPase"/>
</dbReference>
<dbReference type="EMBL" id="AVST01000036">
    <property type="protein sequence ID" value="ERH70813.1"/>
    <property type="molecule type" value="Genomic_DNA"/>
</dbReference>
<name>A0AAV3K2Q8_ACIBA</name>
<sequence length="49" mass="5366">MAILEVKQLTKIYGNQYSPQEVLHDINLSVEKGEFISIMGPSGSGKTTL</sequence>
<reference evidence="4 5" key="1">
    <citation type="submission" date="2013-08" db="EMBL/GenBank/DDBJ databases">
        <title>Study of Ammonical-Nitrogen removal by Nitrification Denitrification process using lab isolates.</title>
        <authorList>
            <person name="Khardenavis A.A."/>
            <person name="Pal R.R."/>
            <person name="Kapley A."/>
            <person name="Qureshi A."/>
            <person name="Purohit H.J."/>
        </authorList>
    </citation>
    <scope>NUCLEOTIDE SEQUENCE [LARGE SCALE GENOMIC DNA]</scope>
    <source>
        <strain evidence="4 5">EGD-HP18</strain>
    </source>
</reference>
<proteinExistence type="inferred from homology"/>
<dbReference type="PANTHER" id="PTHR42788">
    <property type="entry name" value="TAURINE IMPORT ATP-BINDING PROTEIN-RELATED"/>
    <property type="match status" value="1"/>
</dbReference>
<evidence type="ECO:0000313" key="5">
    <source>
        <dbReference type="Proteomes" id="UP000016517"/>
    </source>
</evidence>
<evidence type="ECO:0000256" key="2">
    <source>
        <dbReference type="ARBA" id="ARBA00022448"/>
    </source>
</evidence>
<dbReference type="Pfam" id="PF00005">
    <property type="entry name" value="ABC_tran"/>
    <property type="match status" value="1"/>
</dbReference>
<dbReference type="InterPro" id="IPR003439">
    <property type="entry name" value="ABC_transporter-like_ATP-bd"/>
</dbReference>
<comment type="caution">
    <text evidence="4">The sequence shown here is derived from an EMBL/GenBank/DDBJ whole genome shotgun (WGS) entry which is preliminary data.</text>
</comment>
<dbReference type="PANTHER" id="PTHR42788:SF13">
    <property type="entry name" value="ALIPHATIC SULFONATES IMPORT ATP-BINDING PROTEIN SSUB"/>
    <property type="match status" value="1"/>
</dbReference>
<dbReference type="Proteomes" id="UP000016517">
    <property type="component" value="Unassembled WGS sequence"/>
</dbReference>